<dbReference type="Gene3D" id="3.30.200.160">
    <property type="entry name" value="TFIIIC, subcomplex tauA, subunit Sfc1, barrel domain"/>
    <property type="match status" value="1"/>
</dbReference>
<proteinExistence type="predicted"/>
<dbReference type="Pfam" id="PF20431">
    <property type="entry name" value="E_motif"/>
    <property type="match status" value="1"/>
</dbReference>
<dbReference type="Pfam" id="PF17682">
    <property type="entry name" value="Tau95_N"/>
    <property type="match status" value="1"/>
</dbReference>
<dbReference type="Gene3D" id="1.25.40.10">
    <property type="entry name" value="Tetratricopeptide repeat domain"/>
    <property type="match status" value="4"/>
</dbReference>
<dbReference type="GO" id="GO:0003723">
    <property type="term" value="F:RNA binding"/>
    <property type="evidence" value="ECO:0007669"/>
    <property type="project" value="InterPro"/>
</dbReference>
<feature type="domain" description="Transcription factor IIIC subunit Tfc1/Sfc1 triple barrel" evidence="3">
    <location>
        <begin position="565"/>
        <end position="641"/>
    </location>
</feature>
<organism evidence="4 5">
    <name type="scientific">Linum tenue</name>
    <dbReference type="NCBI Taxonomy" id="586396"/>
    <lineage>
        <taxon>Eukaryota</taxon>
        <taxon>Viridiplantae</taxon>
        <taxon>Streptophyta</taxon>
        <taxon>Embryophyta</taxon>
        <taxon>Tracheophyta</taxon>
        <taxon>Spermatophyta</taxon>
        <taxon>Magnoliopsida</taxon>
        <taxon>eudicotyledons</taxon>
        <taxon>Gunneridae</taxon>
        <taxon>Pentapetalae</taxon>
        <taxon>rosids</taxon>
        <taxon>fabids</taxon>
        <taxon>Malpighiales</taxon>
        <taxon>Linaceae</taxon>
        <taxon>Linum</taxon>
    </lineage>
</organism>
<evidence type="ECO:0000256" key="2">
    <source>
        <dbReference type="PROSITE-ProRule" id="PRU00708"/>
    </source>
</evidence>
<feature type="repeat" description="PPR" evidence="2">
    <location>
        <begin position="52"/>
        <end position="92"/>
    </location>
</feature>
<sequence length="707" mass="77461">MEQIHAQILTIPFFSKTDLHFLISRLLFFVAISDFGCLAYAKRIFQCVKNPDLPLYNIMIRAYASKSKGDCNTPTDRALPLYQQMLLNGIQPDALTLPFLLKECSARLDMRAGVSVHGQSVKFGLYNDLYVQNSMISFYSVFGIVASAVKVFDEMPKRDVVSWNSMIVGYLRSGDFGEALQLFGRMEVRNIITWNSMITGFAQGGQAKKALEFFLEMQRSSCGIDAIRPDKVTIASVLSACAHLGAIDHGKWVHNYLRRSGVVCDMVLATALVDMYSKCGSLVRAYQVFNQMPRKDTQAWTAMVSAFSLHGYVEDAFNMFEEMTASGVQPNHVTFVGLLSACAYSGLVEKGRHCFSMMRTTYSIEPEVHHYACMVDILGRAGLFEEAEELIRGMPMAPDVYVWGALLGGCQIHGNLQLGEEVAKRLIGLEPKNHAFYVTLSEIYAKAGNFDDVKRVRAVMRENGIKKETPGCSMIEVEGAVYEFSVGTSPDVMVQEALTEILNSLNSELKIIGNSEFLVGASPRLRCGSQSGEEAGFLQGEVHANVGVIEDGRVVGTLPNNEPFAVHYPGYPSSASCAIQTLSGTKAIVEARTLKSNNLMLYFRSEDTYSRVSRPISGKLGPCSGLLLKVSKIGSLSKNAKFSTAAGNGRTEGADQVKVSTESLRLLPGSPKLIALKFALDLDTGSNSRNHIQELFNSFRATVAGGG</sequence>
<feature type="repeat" description="PPR" evidence="2">
    <location>
        <begin position="296"/>
        <end position="330"/>
    </location>
</feature>
<name>A0AAV0IDR7_9ROSI</name>
<dbReference type="InterPro" id="IPR046960">
    <property type="entry name" value="PPR_At4g14850-like_plant"/>
</dbReference>
<keyword evidence="5" id="KW-1185">Reference proteome</keyword>
<dbReference type="Proteomes" id="UP001154282">
    <property type="component" value="Unassembled WGS sequence"/>
</dbReference>
<feature type="repeat" description="PPR" evidence="2">
    <location>
        <begin position="159"/>
        <end position="193"/>
    </location>
</feature>
<accession>A0AAV0IDR7</accession>
<dbReference type="Pfam" id="PF01535">
    <property type="entry name" value="PPR"/>
    <property type="match status" value="3"/>
</dbReference>
<dbReference type="InterPro" id="IPR011990">
    <property type="entry name" value="TPR-like_helical_dom_sf"/>
</dbReference>
<evidence type="ECO:0000313" key="4">
    <source>
        <dbReference type="EMBL" id="CAI0395591.1"/>
    </source>
</evidence>
<dbReference type="FunFam" id="1.25.40.10:FF:000184">
    <property type="entry name" value="Pentatricopeptide repeat-containing protein, chloroplastic"/>
    <property type="match status" value="1"/>
</dbReference>
<dbReference type="InterPro" id="IPR002885">
    <property type="entry name" value="PPR_rpt"/>
</dbReference>
<gene>
    <name evidence="4" type="ORF">LITE_LOCUS8781</name>
</gene>
<dbReference type="Pfam" id="PF13041">
    <property type="entry name" value="PPR_2"/>
    <property type="match status" value="2"/>
</dbReference>
<comment type="caution">
    <text evidence="4">The sequence shown here is derived from an EMBL/GenBank/DDBJ whole genome shotgun (WGS) entry which is preliminary data.</text>
</comment>
<dbReference type="AlphaFoldDB" id="A0AAV0IDR7"/>
<feature type="repeat" description="PPR" evidence="2">
    <location>
        <begin position="433"/>
        <end position="467"/>
    </location>
</feature>
<dbReference type="PANTHER" id="PTHR47926:SF401">
    <property type="entry name" value="PENTATRICOPEPTIDE REPEAT-CONTAINING PROTEIN"/>
    <property type="match status" value="1"/>
</dbReference>
<reference evidence="4" key="1">
    <citation type="submission" date="2022-08" db="EMBL/GenBank/DDBJ databases">
        <authorList>
            <person name="Gutierrez-Valencia J."/>
        </authorList>
    </citation>
    <scope>NUCLEOTIDE SEQUENCE</scope>
</reference>
<evidence type="ECO:0000259" key="3">
    <source>
        <dbReference type="Pfam" id="PF17682"/>
    </source>
</evidence>
<dbReference type="InterPro" id="IPR041499">
    <property type="entry name" value="Tfc1/Sfc1_N"/>
</dbReference>
<dbReference type="PANTHER" id="PTHR47926">
    <property type="entry name" value="PENTATRICOPEPTIDE REPEAT-CONTAINING PROTEIN"/>
    <property type="match status" value="1"/>
</dbReference>
<dbReference type="EMBL" id="CAMGYJ010000003">
    <property type="protein sequence ID" value="CAI0395591.1"/>
    <property type="molecule type" value="Genomic_DNA"/>
</dbReference>
<dbReference type="NCBIfam" id="TIGR00756">
    <property type="entry name" value="PPR"/>
    <property type="match status" value="3"/>
</dbReference>
<evidence type="ECO:0000256" key="1">
    <source>
        <dbReference type="ARBA" id="ARBA00022737"/>
    </source>
</evidence>
<dbReference type="FunFam" id="1.25.40.10:FF:000348">
    <property type="entry name" value="Pentatricopeptide repeat-containing protein chloroplastic"/>
    <property type="match status" value="1"/>
</dbReference>
<dbReference type="InterPro" id="IPR042536">
    <property type="entry name" value="TFIIIC_tauA_Sfc1"/>
</dbReference>
<evidence type="ECO:0000313" key="5">
    <source>
        <dbReference type="Proteomes" id="UP001154282"/>
    </source>
</evidence>
<dbReference type="InterPro" id="IPR046848">
    <property type="entry name" value="E_motif"/>
</dbReference>
<dbReference type="GO" id="GO:0009451">
    <property type="term" value="P:RNA modification"/>
    <property type="evidence" value="ECO:0007669"/>
    <property type="project" value="InterPro"/>
</dbReference>
<keyword evidence="1" id="KW-0677">Repeat</keyword>
<dbReference type="PROSITE" id="PS51375">
    <property type="entry name" value="PPR"/>
    <property type="match status" value="4"/>
</dbReference>
<protein>
    <recommendedName>
        <fullName evidence="3">Transcription factor IIIC subunit Tfc1/Sfc1 triple barrel domain-containing protein</fullName>
    </recommendedName>
</protein>